<keyword evidence="3" id="KW-1185">Reference proteome</keyword>
<feature type="non-terminal residue" evidence="2">
    <location>
        <position position="61"/>
    </location>
</feature>
<dbReference type="Proteomes" id="UP000479000">
    <property type="component" value="Unassembled WGS sequence"/>
</dbReference>
<dbReference type="EMBL" id="CADCXU010011598">
    <property type="protein sequence ID" value="CAB0001809.1"/>
    <property type="molecule type" value="Genomic_DNA"/>
</dbReference>
<organism evidence="2 3">
    <name type="scientific">Nesidiocoris tenuis</name>
    <dbReference type="NCBI Taxonomy" id="355587"/>
    <lineage>
        <taxon>Eukaryota</taxon>
        <taxon>Metazoa</taxon>
        <taxon>Ecdysozoa</taxon>
        <taxon>Arthropoda</taxon>
        <taxon>Hexapoda</taxon>
        <taxon>Insecta</taxon>
        <taxon>Pterygota</taxon>
        <taxon>Neoptera</taxon>
        <taxon>Paraneoptera</taxon>
        <taxon>Hemiptera</taxon>
        <taxon>Heteroptera</taxon>
        <taxon>Panheteroptera</taxon>
        <taxon>Cimicomorpha</taxon>
        <taxon>Miridae</taxon>
        <taxon>Dicyphina</taxon>
        <taxon>Nesidiocoris</taxon>
    </lineage>
</organism>
<evidence type="ECO:0000313" key="1">
    <source>
        <dbReference type="EMBL" id="CAB0001809.1"/>
    </source>
</evidence>
<sequence>MEAPAFTGTDRPKRLNNSTFETWAESGTAGSPLEPIDLIGSFLGLDSSPSQFLTPYLPKGD</sequence>
<reference evidence="2 3" key="1">
    <citation type="submission" date="2020-02" db="EMBL/GenBank/DDBJ databases">
        <authorList>
            <person name="Ferguson B K."/>
        </authorList>
    </citation>
    <scope>NUCLEOTIDE SEQUENCE [LARGE SCALE GENOMIC DNA]</scope>
</reference>
<evidence type="ECO:0000313" key="3">
    <source>
        <dbReference type="Proteomes" id="UP000479000"/>
    </source>
</evidence>
<evidence type="ECO:0000313" key="2">
    <source>
        <dbReference type="EMBL" id="CAB0001811.1"/>
    </source>
</evidence>
<proteinExistence type="predicted"/>
<accession>A0A6H5GIH8</accession>
<dbReference type="EMBL" id="CADCXU010011601">
    <property type="protein sequence ID" value="CAB0001811.1"/>
    <property type="molecule type" value="Genomic_DNA"/>
</dbReference>
<dbReference type="AlphaFoldDB" id="A0A6H5GIH8"/>
<name>A0A6H5GIH8_9HEMI</name>
<protein>
    <submittedName>
        <fullName evidence="2">Uncharacterized protein</fullName>
    </submittedName>
</protein>
<gene>
    <name evidence="1" type="ORF">NTEN_LOCUS7596</name>
    <name evidence="2" type="ORF">NTEN_LOCUS7598</name>
</gene>